<reference evidence="1" key="1">
    <citation type="journal article" date="2021" name="Proc. Natl. Acad. Sci. U.S.A.">
        <title>A Catalog of Tens of Thousands of Viruses from Human Metagenomes Reveals Hidden Associations with Chronic Diseases.</title>
        <authorList>
            <person name="Tisza M.J."/>
            <person name="Buck C.B."/>
        </authorList>
    </citation>
    <scope>NUCLEOTIDE SEQUENCE</scope>
    <source>
        <strain evidence="1">CtLnO19</strain>
    </source>
</reference>
<name>A0A8S5P1Q2_9CAUD</name>
<evidence type="ECO:0000313" key="1">
    <source>
        <dbReference type="EMBL" id="DAE00387.1"/>
    </source>
</evidence>
<accession>A0A8S5P1Q2</accession>
<proteinExistence type="predicted"/>
<organism evidence="1">
    <name type="scientific">Myoviridae sp. ctLnO19</name>
    <dbReference type="NCBI Taxonomy" id="2825085"/>
    <lineage>
        <taxon>Viruses</taxon>
        <taxon>Duplodnaviria</taxon>
        <taxon>Heunggongvirae</taxon>
        <taxon>Uroviricota</taxon>
        <taxon>Caudoviricetes</taxon>
    </lineage>
</organism>
<dbReference type="EMBL" id="BK015301">
    <property type="protein sequence ID" value="DAE00387.1"/>
    <property type="molecule type" value="Genomic_DNA"/>
</dbReference>
<sequence length="404" mass="45781">MAKMDLDKMISTYAERATFQLKMKVKQNKLLGNIGYLEFTDTSSQVDYTEGIVKARVSITDGINIIDSLNVKLVIEQVYNNGILKIPNAVKEADRIGKMIDKCISKLHSEKDVTYRETLPFIITQSVPGCSKLQGKILLPSKESEKWNTKAMLFHLLNNRIIGLLYANHDMVVGKIEEADFGWRGNNKSTFYLNCCIDYELKSCSVRISIPFNKADQGASLYTSTFRLEEIVDQVAEQLRKQVPVNVVERTSKSKPNKEVAAKETEKDERFLMSNVLLIEERPKNTEPLSITLASNTHDTVCTLMELWMKSTFTSLLLMNTVTAPLIDDIIYTVLIKTTGKDENTIEGNMEIKITLPGSEEIIYRAKVYTFNMLGGLKCYTQIEGMDKVIQVLVDKIKERENGK</sequence>
<protein>
    <submittedName>
        <fullName evidence="1">Uncharacterized protein</fullName>
    </submittedName>
</protein>